<feature type="transmembrane region" description="Helical" evidence="1">
    <location>
        <begin position="527"/>
        <end position="548"/>
    </location>
</feature>
<evidence type="ECO:0008006" key="4">
    <source>
        <dbReference type="Google" id="ProtNLM"/>
    </source>
</evidence>
<evidence type="ECO:0000256" key="1">
    <source>
        <dbReference type="SAM" id="Phobius"/>
    </source>
</evidence>
<evidence type="ECO:0000313" key="2">
    <source>
        <dbReference type="EMBL" id="CDW88489.1"/>
    </source>
</evidence>
<name>A0A078B1W0_STYLE</name>
<proteinExistence type="predicted"/>
<accession>A0A078B1W0</accession>
<protein>
    <recommendedName>
        <fullName evidence="4">Transmembrane protein</fullName>
    </recommendedName>
</protein>
<dbReference type="AlphaFoldDB" id="A0A078B1W0"/>
<reference evidence="2 3" key="1">
    <citation type="submission" date="2014-06" db="EMBL/GenBank/DDBJ databases">
        <authorList>
            <person name="Swart Estienne"/>
        </authorList>
    </citation>
    <scope>NUCLEOTIDE SEQUENCE [LARGE SCALE GENOMIC DNA]</scope>
    <source>
        <strain evidence="2 3">130c</strain>
    </source>
</reference>
<dbReference type="InParanoid" id="A0A078B1W0"/>
<organism evidence="2 3">
    <name type="scientific">Stylonychia lemnae</name>
    <name type="common">Ciliate</name>
    <dbReference type="NCBI Taxonomy" id="5949"/>
    <lineage>
        <taxon>Eukaryota</taxon>
        <taxon>Sar</taxon>
        <taxon>Alveolata</taxon>
        <taxon>Ciliophora</taxon>
        <taxon>Intramacronucleata</taxon>
        <taxon>Spirotrichea</taxon>
        <taxon>Stichotrichia</taxon>
        <taxon>Sporadotrichida</taxon>
        <taxon>Oxytrichidae</taxon>
        <taxon>Stylonychinae</taxon>
        <taxon>Stylonychia</taxon>
    </lineage>
</organism>
<dbReference type="Proteomes" id="UP000039865">
    <property type="component" value="Unassembled WGS sequence"/>
</dbReference>
<sequence>MGSEIEINYSNSQSSKLLIQDYLQGMSIKVDYDCRYHDQDGYTQSCNEVIVDNTQSQQFKFFLEFVTSARQVIFSETLGDYFFMIDSLQESYLLRIQDGSKDYEAMNMRSLELLRRNWTYLDFGCKIDGYIAISQYQKFEQYTLYIALYQCKISSVLSLKHAKILIYNTPTKNVQMEVIQLKNNYRFSSKIIDVDKGQISVLDAENMVITFITAMTCKITSSFSNLLYTMNFTLNLKDDTQTITDLKWLSSLTEQKDTYLVSKSLQIPGSNIVIIVDQQIGAYLYDLKNSQTIFEIIIKELDEFYLQCQAETEDLFLVNSVVGEWPSTIHLLTNFGIYIFSFNIDLTNRTQIFIDDQKPNITIIKKQIIRRSFNQITSNIAQNQYGYAFLAKQIITKDSFYVYLGAISLYSSFKSKVLGLFMIGKNFECNSLSQNPSLTSENLDQIGVSFICDTQIYIIRICTRRHLVLDFQNITENAGGLLNLQKQRSFSQFNVTLIGTSQLSNHQEQVLVIFKQIRNQSESKSKILLASIIFIILMTVFMITFISFQNLKGSSKGNGRNISSKQESLDSFYQQQRLKNKIINRRAIYKNTYETSNFDDNINYDSLFQNDFVNPQEQLQEANQKNFKHRSQDLIDQIEQHSKEELKEKQKKRSTYYSINESILEQSETTMIIETYNAIDDEQSSS</sequence>
<keyword evidence="3" id="KW-1185">Reference proteome</keyword>
<keyword evidence="1" id="KW-0472">Membrane</keyword>
<keyword evidence="1" id="KW-1133">Transmembrane helix</keyword>
<evidence type="ECO:0000313" key="3">
    <source>
        <dbReference type="Proteomes" id="UP000039865"/>
    </source>
</evidence>
<keyword evidence="1" id="KW-0812">Transmembrane</keyword>
<gene>
    <name evidence="2" type="primary">Contig8949.g9569</name>
    <name evidence="2" type="ORF">STYLEM_17610</name>
</gene>
<dbReference type="EMBL" id="CCKQ01016617">
    <property type="protein sequence ID" value="CDW88489.1"/>
    <property type="molecule type" value="Genomic_DNA"/>
</dbReference>